<dbReference type="Pfam" id="PF00795">
    <property type="entry name" value="CN_hydrolase"/>
    <property type="match status" value="1"/>
</dbReference>
<evidence type="ECO:0000259" key="10">
    <source>
        <dbReference type="PROSITE" id="PS50263"/>
    </source>
</evidence>
<accession>A0A7L4YS42</accession>
<evidence type="ECO:0000256" key="7">
    <source>
        <dbReference type="ARBA" id="ARBA00023315"/>
    </source>
</evidence>
<comment type="pathway">
    <text evidence="8">Protein modification; lipoprotein biosynthesis (N-acyl transfer).</text>
</comment>
<dbReference type="PANTHER" id="PTHR38686:SF1">
    <property type="entry name" value="APOLIPOPROTEIN N-ACYLTRANSFERASE"/>
    <property type="match status" value="1"/>
</dbReference>
<dbReference type="EC" id="2.3.1.269" evidence="8"/>
<comment type="catalytic activity">
    <reaction evidence="8">
        <text>N-terminal S-1,2-diacyl-sn-glyceryl-L-cysteinyl-[lipoprotein] + a glycerophospholipid = N-acyl-S-1,2-diacyl-sn-glyceryl-L-cysteinyl-[lipoprotein] + a 2-acyl-sn-glycero-3-phospholipid + H(+)</text>
        <dbReference type="Rhea" id="RHEA:48228"/>
        <dbReference type="Rhea" id="RHEA-COMP:14681"/>
        <dbReference type="Rhea" id="RHEA-COMP:14684"/>
        <dbReference type="ChEBI" id="CHEBI:15378"/>
        <dbReference type="ChEBI" id="CHEBI:136912"/>
        <dbReference type="ChEBI" id="CHEBI:140656"/>
        <dbReference type="ChEBI" id="CHEBI:140657"/>
        <dbReference type="ChEBI" id="CHEBI:140660"/>
        <dbReference type="EC" id="2.3.1.269"/>
    </reaction>
</comment>
<dbReference type="UniPathway" id="UPA00666"/>
<keyword evidence="7 8" id="KW-0012">Acyltransferase</keyword>
<dbReference type="InterPro" id="IPR003010">
    <property type="entry name" value="C-N_Hydrolase"/>
</dbReference>
<keyword evidence="12" id="KW-1185">Reference proteome</keyword>
<dbReference type="InterPro" id="IPR036526">
    <property type="entry name" value="C-N_Hydrolase_sf"/>
</dbReference>
<dbReference type="OrthoDB" id="9804277at2"/>
<dbReference type="KEGG" id="eke:EK0264_18370"/>
<dbReference type="NCBIfam" id="TIGR00546">
    <property type="entry name" value="lnt"/>
    <property type="match status" value="1"/>
</dbReference>
<proteinExistence type="inferred from homology"/>
<dbReference type="CDD" id="cd07571">
    <property type="entry name" value="ALP_N-acyl_transferase"/>
    <property type="match status" value="1"/>
</dbReference>
<dbReference type="HAMAP" id="MF_01148">
    <property type="entry name" value="Lnt"/>
    <property type="match status" value="1"/>
</dbReference>
<comment type="function">
    <text evidence="8">Catalyzes the phospholipid dependent N-acylation of the N-terminal cysteine of apolipoprotein, the last step in lipoprotein maturation.</text>
</comment>
<evidence type="ECO:0000256" key="5">
    <source>
        <dbReference type="ARBA" id="ARBA00022989"/>
    </source>
</evidence>
<protein>
    <recommendedName>
        <fullName evidence="8">Apolipoprotein N-acyltransferase</fullName>
        <shortName evidence="8">ALP N-acyltransferase</shortName>
        <ecNumber evidence="8">2.3.1.269</ecNumber>
    </recommendedName>
</protein>
<evidence type="ECO:0000313" key="12">
    <source>
        <dbReference type="Proteomes" id="UP000463857"/>
    </source>
</evidence>
<dbReference type="Gene3D" id="3.60.110.10">
    <property type="entry name" value="Carbon-nitrogen hydrolase"/>
    <property type="match status" value="1"/>
</dbReference>
<feature type="region of interest" description="Disordered" evidence="9">
    <location>
        <begin position="504"/>
        <end position="539"/>
    </location>
</feature>
<evidence type="ECO:0000256" key="9">
    <source>
        <dbReference type="SAM" id="MobiDB-lite"/>
    </source>
</evidence>
<dbReference type="PANTHER" id="PTHR38686">
    <property type="entry name" value="APOLIPOPROTEIN N-ACYLTRANSFERASE"/>
    <property type="match status" value="1"/>
</dbReference>
<keyword evidence="11" id="KW-0449">Lipoprotein</keyword>
<dbReference type="EMBL" id="CP047156">
    <property type="protein sequence ID" value="QHC02045.1"/>
    <property type="molecule type" value="Genomic_DNA"/>
</dbReference>
<evidence type="ECO:0000256" key="1">
    <source>
        <dbReference type="ARBA" id="ARBA00004651"/>
    </source>
</evidence>
<keyword evidence="2 8" id="KW-1003">Cell membrane</keyword>
<comment type="similarity">
    <text evidence="8">Belongs to the CN hydrolase family. Apolipoprotein N-acyltransferase subfamily.</text>
</comment>
<dbReference type="GO" id="GO:0016410">
    <property type="term" value="F:N-acyltransferase activity"/>
    <property type="evidence" value="ECO:0007669"/>
    <property type="project" value="UniProtKB-UniRule"/>
</dbReference>
<feature type="transmembrane region" description="Helical" evidence="8">
    <location>
        <begin position="76"/>
        <end position="98"/>
    </location>
</feature>
<evidence type="ECO:0000256" key="4">
    <source>
        <dbReference type="ARBA" id="ARBA00022692"/>
    </source>
</evidence>
<dbReference type="FunCoup" id="A0A7L4YS42">
    <property type="interactions" value="12"/>
</dbReference>
<reference evidence="11 12" key="1">
    <citation type="journal article" date="2018" name="Int. J. Syst. Evol. Microbiol.">
        <title>Epidermidibacterium keratini gen. nov., sp. nov., a member of the family Sporichthyaceae, isolated from keratin epidermis.</title>
        <authorList>
            <person name="Lee D.G."/>
            <person name="Trujillo M.E."/>
            <person name="Kang S."/>
            <person name="Nam J.J."/>
            <person name="Kim Y.J."/>
        </authorList>
    </citation>
    <scope>NUCLEOTIDE SEQUENCE [LARGE SCALE GENOMIC DNA]</scope>
    <source>
        <strain evidence="11 12">EPI-7</strain>
    </source>
</reference>
<dbReference type="AlphaFoldDB" id="A0A7L4YS42"/>
<organism evidence="11 12">
    <name type="scientific">Epidermidibacterium keratini</name>
    <dbReference type="NCBI Taxonomy" id="1891644"/>
    <lineage>
        <taxon>Bacteria</taxon>
        <taxon>Bacillati</taxon>
        <taxon>Actinomycetota</taxon>
        <taxon>Actinomycetes</taxon>
        <taxon>Sporichthyales</taxon>
        <taxon>Sporichthyaceae</taxon>
        <taxon>Epidermidibacterium</taxon>
    </lineage>
</organism>
<feature type="transmembrane region" description="Helical" evidence="8">
    <location>
        <begin position="105"/>
        <end position="126"/>
    </location>
</feature>
<feature type="domain" description="CN hydrolase" evidence="10">
    <location>
        <begin position="213"/>
        <end position="470"/>
    </location>
</feature>
<evidence type="ECO:0000313" key="11">
    <source>
        <dbReference type="EMBL" id="QHC02045.1"/>
    </source>
</evidence>
<gene>
    <name evidence="8 11" type="primary">lnt</name>
    <name evidence="11" type="ORF">EK0264_18370</name>
</gene>
<feature type="transmembrane region" description="Helical" evidence="8">
    <location>
        <begin position="182"/>
        <end position="203"/>
    </location>
</feature>
<comment type="subcellular location">
    <subcellularLocation>
        <location evidence="1 8">Cell membrane</location>
        <topology evidence="1 8">Multi-pass membrane protein</topology>
    </subcellularLocation>
</comment>
<dbReference type="GO" id="GO:0005886">
    <property type="term" value="C:plasma membrane"/>
    <property type="evidence" value="ECO:0007669"/>
    <property type="project" value="UniProtKB-SubCell"/>
</dbReference>
<dbReference type="SUPFAM" id="SSF56317">
    <property type="entry name" value="Carbon-nitrogen hydrolase"/>
    <property type="match status" value="1"/>
</dbReference>
<keyword evidence="4 8" id="KW-0812">Transmembrane</keyword>
<feature type="transmembrane region" description="Helical" evidence="8">
    <location>
        <begin position="29"/>
        <end position="45"/>
    </location>
</feature>
<dbReference type="GO" id="GO:0042158">
    <property type="term" value="P:lipoprotein biosynthetic process"/>
    <property type="evidence" value="ECO:0007669"/>
    <property type="project" value="UniProtKB-UniRule"/>
</dbReference>
<evidence type="ECO:0000256" key="6">
    <source>
        <dbReference type="ARBA" id="ARBA00023136"/>
    </source>
</evidence>
<sequence>MRGSIVRLLAAAAGGLVLAFAFPPGSINRPFAVLAVALLGASIIGRRMRFGALAGMAFGSAFLFPHLSWSGEFLGWLPWTALSIWQATYFALLGALLVPILRLRWWPVPAACAWVAVEALQGRWPFGGFPWARLGFSQDAGPFTPFAAIGGVPLLSFAVALCGFTLAYAVHALAAREGARPAIIRFAVAALVPLIGWAGWLIVPSGADEQDRATIAVIQGDVPREGLDFNEQRRAVLDNHVNQTLKLADQVAAGEVAQPDFVLWPENSSDIDPYTNADAATRIQQAADAIDAPILIGAVVQGPGENVRNMGVLWLPQTGPDQTYTKRHPVPFAEYMPAREFFATFTDLVNLLQVEFVAGTEVGEIDVPGTEGLVVGDVICFEVAYDGLVASSIDAGATLLAVQTNNATFGYTNEPYQQLAMGRIRAVEHGRTVLSASTSGVSAVISPDGEIIDRTGELFTPGILVADVPLRTEPTIAARLGAIPEWTMTGTALLAAAYSIYRRRTGGDSTSSDETDRPQDTDGPDDETHYAPAADATRA</sequence>
<evidence type="ECO:0000256" key="3">
    <source>
        <dbReference type="ARBA" id="ARBA00022679"/>
    </source>
</evidence>
<evidence type="ECO:0000256" key="8">
    <source>
        <dbReference type="HAMAP-Rule" id="MF_01148"/>
    </source>
</evidence>
<evidence type="ECO:0000256" key="2">
    <source>
        <dbReference type="ARBA" id="ARBA00022475"/>
    </source>
</evidence>
<dbReference type="PROSITE" id="PS50263">
    <property type="entry name" value="CN_HYDROLASE"/>
    <property type="match status" value="1"/>
</dbReference>
<dbReference type="InParanoid" id="A0A7L4YS42"/>
<dbReference type="RefSeq" id="WP_159547169.1">
    <property type="nucleotide sequence ID" value="NZ_CP047156.1"/>
</dbReference>
<feature type="transmembrane region" description="Helical" evidence="8">
    <location>
        <begin position="52"/>
        <end position="70"/>
    </location>
</feature>
<dbReference type="Proteomes" id="UP000463857">
    <property type="component" value="Chromosome"/>
</dbReference>
<name>A0A7L4YS42_9ACTN</name>
<dbReference type="Pfam" id="PF20154">
    <property type="entry name" value="LNT_N"/>
    <property type="match status" value="1"/>
</dbReference>
<dbReference type="InterPro" id="IPR045378">
    <property type="entry name" value="LNT_N"/>
</dbReference>
<feature type="transmembrane region" description="Helical" evidence="8">
    <location>
        <begin position="146"/>
        <end position="170"/>
    </location>
</feature>
<dbReference type="InterPro" id="IPR004563">
    <property type="entry name" value="Apolipo_AcylTrfase"/>
</dbReference>
<keyword evidence="6 8" id="KW-0472">Membrane</keyword>
<keyword evidence="3 8" id="KW-0808">Transferase</keyword>
<keyword evidence="5 8" id="KW-1133">Transmembrane helix</keyword>